<keyword evidence="1" id="KW-1133">Transmembrane helix</keyword>
<reference evidence="3" key="1">
    <citation type="submission" date="2022-11" db="EMBL/GenBank/DDBJ databases">
        <authorList>
            <person name="Somphong A."/>
            <person name="Phongsopitanun W."/>
        </authorList>
    </citation>
    <scope>NUCLEOTIDE SEQUENCE</scope>
    <source>
        <strain evidence="3">Pm04-4</strain>
    </source>
</reference>
<accession>A0ABT4AZS1</accession>
<protein>
    <submittedName>
        <fullName evidence="3">CHASE3 domain-containing protein</fullName>
    </submittedName>
</protein>
<evidence type="ECO:0000256" key="1">
    <source>
        <dbReference type="SAM" id="Phobius"/>
    </source>
</evidence>
<dbReference type="RefSeq" id="WP_267563864.1">
    <property type="nucleotide sequence ID" value="NZ_JAPNTZ010000005.1"/>
</dbReference>
<name>A0ABT4AZS1_9ACTN</name>
<keyword evidence="1" id="KW-0472">Membrane</keyword>
<dbReference type="InterPro" id="IPR007891">
    <property type="entry name" value="CHASE3"/>
</dbReference>
<evidence type="ECO:0000259" key="2">
    <source>
        <dbReference type="Pfam" id="PF05227"/>
    </source>
</evidence>
<sequence length="222" mass="23820">MMAGRTFGTKLAAGFGLTLALTLLMTATSVAALRYVLTTKDSVITSARVNLVGTEMLSALMESRIADYRGYLLTGTDEYLNATNQDRANFLNEVSNLRKSMTDTESLELLDTVSAAEEKHAGILGPVMEQRARLTDLRNVNQLAGNDQVKAARIAVQQSIKALIARQSTVVDARRDESSNRATAAIIFIVAIGLLLIGAAAAVAWKLSRDLKREVGAAVGHI</sequence>
<proteinExistence type="predicted"/>
<feature type="domain" description="CHASE3" evidence="2">
    <location>
        <begin position="53"/>
        <end position="175"/>
    </location>
</feature>
<evidence type="ECO:0000313" key="4">
    <source>
        <dbReference type="Proteomes" id="UP001151002"/>
    </source>
</evidence>
<dbReference type="Proteomes" id="UP001151002">
    <property type="component" value="Unassembled WGS sequence"/>
</dbReference>
<feature type="non-terminal residue" evidence="3">
    <location>
        <position position="222"/>
    </location>
</feature>
<evidence type="ECO:0000313" key="3">
    <source>
        <dbReference type="EMBL" id="MCY1139730.1"/>
    </source>
</evidence>
<comment type="caution">
    <text evidence="3">The sequence shown here is derived from an EMBL/GenBank/DDBJ whole genome shotgun (WGS) entry which is preliminary data.</text>
</comment>
<keyword evidence="4" id="KW-1185">Reference proteome</keyword>
<dbReference type="Pfam" id="PF05227">
    <property type="entry name" value="CHASE3"/>
    <property type="match status" value="1"/>
</dbReference>
<gene>
    <name evidence="3" type="ORF">OWR29_17150</name>
</gene>
<feature type="transmembrane region" description="Helical" evidence="1">
    <location>
        <begin position="184"/>
        <end position="205"/>
    </location>
</feature>
<dbReference type="EMBL" id="JAPNTZ010000005">
    <property type="protein sequence ID" value="MCY1139730.1"/>
    <property type="molecule type" value="Genomic_DNA"/>
</dbReference>
<keyword evidence="1" id="KW-0812">Transmembrane</keyword>
<organism evidence="3 4">
    <name type="scientific">Paractinoplanes pyxinae</name>
    <dbReference type="NCBI Taxonomy" id="2997416"/>
    <lineage>
        <taxon>Bacteria</taxon>
        <taxon>Bacillati</taxon>
        <taxon>Actinomycetota</taxon>
        <taxon>Actinomycetes</taxon>
        <taxon>Micromonosporales</taxon>
        <taxon>Micromonosporaceae</taxon>
        <taxon>Paractinoplanes</taxon>
    </lineage>
</organism>